<dbReference type="EMBL" id="BKCP01000891">
    <property type="protein sequence ID" value="GER26142.1"/>
    <property type="molecule type" value="Genomic_DNA"/>
</dbReference>
<dbReference type="Proteomes" id="UP000325081">
    <property type="component" value="Unassembled WGS sequence"/>
</dbReference>
<organism evidence="2 3">
    <name type="scientific">Striga asiatica</name>
    <name type="common">Asiatic witchweed</name>
    <name type="synonym">Buchnera asiatica</name>
    <dbReference type="NCBI Taxonomy" id="4170"/>
    <lineage>
        <taxon>Eukaryota</taxon>
        <taxon>Viridiplantae</taxon>
        <taxon>Streptophyta</taxon>
        <taxon>Embryophyta</taxon>
        <taxon>Tracheophyta</taxon>
        <taxon>Spermatophyta</taxon>
        <taxon>Magnoliopsida</taxon>
        <taxon>eudicotyledons</taxon>
        <taxon>Gunneridae</taxon>
        <taxon>Pentapetalae</taxon>
        <taxon>asterids</taxon>
        <taxon>lamiids</taxon>
        <taxon>Lamiales</taxon>
        <taxon>Orobanchaceae</taxon>
        <taxon>Buchnereae</taxon>
        <taxon>Striga</taxon>
    </lineage>
</organism>
<dbReference type="InterPro" id="IPR004320">
    <property type="entry name" value="BPS1_pln"/>
</dbReference>
<accession>A0A5A7P072</accession>
<comment type="caution">
    <text evidence="2">The sequence shown here is derived from an EMBL/GenBank/DDBJ whole genome shotgun (WGS) entry which is preliminary data.</text>
</comment>
<feature type="region of interest" description="Disordered" evidence="1">
    <location>
        <begin position="1"/>
        <end position="25"/>
    </location>
</feature>
<dbReference type="PANTHER" id="PTHR33070">
    <property type="entry name" value="OS06G0725500 PROTEIN"/>
    <property type="match status" value="1"/>
</dbReference>
<dbReference type="Pfam" id="PF03087">
    <property type="entry name" value="BPS1"/>
    <property type="match status" value="1"/>
</dbReference>
<reference evidence="3" key="1">
    <citation type="journal article" date="2019" name="Curr. Biol.">
        <title>Genome Sequence of Striga asiatica Provides Insight into the Evolution of Plant Parasitism.</title>
        <authorList>
            <person name="Yoshida S."/>
            <person name="Kim S."/>
            <person name="Wafula E.K."/>
            <person name="Tanskanen J."/>
            <person name="Kim Y.M."/>
            <person name="Honaas L."/>
            <person name="Yang Z."/>
            <person name="Spallek T."/>
            <person name="Conn C.E."/>
            <person name="Ichihashi Y."/>
            <person name="Cheong K."/>
            <person name="Cui S."/>
            <person name="Der J.P."/>
            <person name="Gundlach H."/>
            <person name="Jiao Y."/>
            <person name="Hori C."/>
            <person name="Ishida J.K."/>
            <person name="Kasahara H."/>
            <person name="Kiba T."/>
            <person name="Kim M.S."/>
            <person name="Koo N."/>
            <person name="Laohavisit A."/>
            <person name="Lee Y.H."/>
            <person name="Lumba S."/>
            <person name="McCourt P."/>
            <person name="Mortimer J.C."/>
            <person name="Mutuku J.M."/>
            <person name="Nomura T."/>
            <person name="Sasaki-Sekimoto Y."/>
            <person name="Seto Y."/>
            <person name="Wang Y."/>
            <person name="Wakatake T."/>
            <person name="Sakakibara H."/>
            <person name="Demura T."/>
            <person name="Yamaguchi S."/>
            <person name="Yoneyama K."/>
            <person name="Manabe R.I."/>
            <person name="Nelson D.C."/>
            <person name="Schulman A.H."/>
            <person name="Timko M.P."/>
            <person name="dePamphilis C.W."/>
            <person name="Choi D."/>
            <person name="Shirasu K."/>
        </authorList>
    </citation>
    <scope>NUCLEOTIDE SEQUENCE [LARGE SCALE GENOMIC DNA]</scope>
    <source>
        <strain evidence="3">cv. UVA1</strain>
    </source>
</reference>
<evidence type="ECO:0000313" key="2">
    <source>
        <dbReference type="EMBL" id="GER26142.1"/>
    </source>
</evidence>
<proteinExistence type="predicted"/>
<sequence length="289" mass="32002">MTPKMVSSFRRSLSYPNPPSPSARPRKALHVRSASLPCRSHPIISHLRDDIAALRSFSAAPLTSACLCVSLRRLGSLHDSLDDLLHLPQTRDSLRAPQIERLLDHFLLLVDLYGTFQALALRLKDELSAAQIAVRRKDGREVATRVKNLSRISKKIGSLSPNYHAPIRKLSPYDEEADLVEVIESVLGVTCAVSAVLFGGLSGSLALRRPWGLGFGAKAKNGSVEGGIWEFQEMSLEKLRKLRGEEEVKMASKRMQEMEDRIVEIEGCGAKVFRSLINTRVSLLNVVTQ</sequence>
<dbReference type="AlphaFoldDB" id="A0A5A7P072"/>
<evidence type="ECO:0000256" key="1">
    <source>
        <dbReference type="SAM" id="MobiDB-lite"/>
    </source>
</evidence>
<protein>
    <submittedName>
        <fullName evidence="2">Uncharacterized protein</fullName>
    </submittedName>
</protein>
<name>A0A5A7P072_STRAF</name>
<dbReference type="GO" id="GO:0048367">
    <property type="term" value="P:shoot system development"/>
    <property type="evidence" value="ECO:0007669"/>
    <property type="project" value="InterPro"/>
</dbReference>
<dbReference type="OrthoDB" id="695739at2759"/>
<keyword evidence="3" id="KW-1185">Reference proteome</keyword>
<gene>
    <name evidence="2" type="ORF">STAS_01769</name>
</gene>
<evidence type="ECO:0000313" key="3">
    <source>
        <dbReference type="Proteomes" id="UP000325081"/>
    </source>
</evidence>
<dbReference type="GO" id="GO:0048364">
    <property type="term" value="P:root development"/>
    <property type="evidence" value="ECO:0007669"/>
    <property type="project" value="InterPro"/>
</dbReference>
<dbReference type="PANTHER" id="PTHR33070:SF49">
    <property type="entry name" value="OS06G0725500 PROTEIN"/>
    <property type="match status" value="1"/>
</dbReference>